<dbReference type="InterPro" id="IPR002557">
    <property type="entry name" value="Chitin-bd_dom"/>
</dbReference>
<dbReference type="EMBL" id="JARGDH010000005">
    <property type="protein sequence ID" value="KAL0268223.1"/>
    <property type="molecule type" value="Genomic_DNA"/>
</dbReference>
<evidence type="ECO:0000256" key="6">
    <source>
        <dbReference type="SAM" id="MobiDB-lite"/>
    </source>
</evidence>
<dbReference type="PROSITE" id="PS50940">
    <property type="entry name" value="CHIT_BIND_II"/>
    <property type="match status" value="1"/>
</dbReference>
<accession>A0AAW2HED7</accession>
<evidence type="ECO:0000313" key="8">
    <source>
        <dbReference type="EMBL" id="KAL0268223.1"/>
    </source>
</evidence>
<dbReference type="GO" id="GO:0005576">
    <property type="term" value="C:extracellular region"/>
    <property type="evidence" value="ECO:0007669"/>
    <property type="project" value="InterPro"/>
</dbReference>
<evidence type="ECO:0000259" key="7">
    <source>
        <dbReference type="PROSITE" id="PS50940"/>
    </source>
</evidence>
<dbReference type="GO" id="GO:0008061">
    <property type="term" value="F:chitin binding"/>
    <property type="evidence" value="ECO:0007669"/>
    <property type="project" value="UniProtKB-KW"/>
</dbReference>
<feature type="domain" description="Chitin-binding type-2" evidence="7">
    <location>
        <begin position="4"/>
        <end position="58"/>
    </location>
</feature>
<dbReference type="PANTHER" id="PTHR23301">
    <property type="entry name" value="CHITIN BINDING PERITROPHIN-A"/>
    <property type="match status" value="1"/>
</dbReference>
<organism evidence="8">
    <name type="scientific">Menopon gallinae</name>
    <name type="common">poultry shaft louse</name>
    <dbReference type="NCBI Taxonomy" id="328185"/>
    <lineage>
        <taxon>Eukaryota</taxon>
        <taxon>Metazoa</taxon>
        <taxon>Ecdysozoa</taxon>
        <taxon>Arthropoda</taxon>
        <taxon>Hexapoda</taxon>
        <taxon>Insecta</taxon>
        <taxon>Pterygota</taxon>
        <taxon>Neoptera</taxon>
        <taxon>Paraneoptera</taxon>
        <taxon>Psocodea</taxon>
        <taxon>Troctomorpha</taxon>
        <taxon>Phthiraptera</taxon>
        <taxon>Amblycera</taxon>
        <taxon>Menoponidae</taxon>
        <taxon>Menopon</taxon>
    </lineage>
</organism>
<dbReference type="InterPro" id="IPR051940">
    <property type="entry name" value="Chitin_bind-dev_reg"/>
</dbReference>
<protein>
    <recommendedName>
        <fullName evidence="7">Chitin-binding type-2 domain-containing protein</fullName>
    </recommendedName>
</protein>
<keyword evidence="1" id="KW-0147">Chitin-binding</keyword>
<dbReference type="FunFam" id="2.170.140.10:FF:000004">
    <property type="entry name" value="Chitinase 5"/>
    <property type="match status" value="1"/>
</dbReference>
<evidence type="ECO:0000256" key="2">
    <source>
        <dbReference type="ARBA" id="ARBA00022729"/>
    </source>
</evidence>
<dbReference type="SUPFAM" id="SSF57625">
    <property type="entry name" value="Invertebrate chitin-binding proteins"/>
    <property type="match status" value="1"/>
</dbReference>
<dbReference type="Gene3D" id="2.170.140.10">
    <property type="entry name" value="Chitin binding domain"/>
    <property type="match status" value="1"/>
</dbReference>
<gene>
    <name evidence="8" type="ORF">PYX00_010248</name>
</gene>
<evidence type="ECO:0000256" key="4">
    <source>
        <dbReference type="ARBA" id="ARBA00023157"/>
    </source>
</evidence>
<proteinExistence type="predicted"/>
<keyword evidence="2" id="KW-0732">Signal</keyword>
<dbReference type="PANTHER" id="PTHR23301:SF0">
    <property type="entry name" value="CHITIN-BINDING TYPE-2 DOMAIN-CONTAINING PROTEIN-RELATED"/>
    <property type="match status" value="1"/>
</dbReference>
<keyword evidence="5" id="KW-0325">Glycoprotein</keyword>
<comment type="caution">
    <text evidence="8">The sequence shown here is derived from an EMBL/GenBank/DDBJ whole genome shotgun (WGS) entry which is preliminary data.</text>
</comment>
<feature type="region of interest" description="Disordered" evidence="6">
    <location>
        <begin position="61"/>
        <end position="90"/>
    </location>
</feature>
<name>A0AAW2HED7_9NEOP</name>
<dbReference type="AlphaFoldDB" id="A0AAW2HED7"/>
<evidence type="ECO:0000256" key="1">
    <source>
        <dbReference type="ARBA" id="ARBA00022669"/>
    </source>
</evidence>
<keyword evidence="3" id="KW-0677">Repeat</keyword>
<evidence type="ECO:0000256" key="5">
    <source>
        <dbReference type="ARBA" id="ARBA00023180"/>
    </source>
</evidence>
<feature type="compositionally biased region" description="Polar residues" evidence="6">
    <location>
        <begin position="65"/>
        <end position="82"/>
    </location>
</feature>
<evidence type="ECO:0000256" key="3">
    <source>
        <dbReference type="ARBA" id="ARBA00022737"/>
    </source>
</evidence>
<dbReference type="Pfam" id="PF01607">
    <property type="entry name" value="CBM_14"/>
    <property type="match status" value="1"/>
</dbReference>
<dbReference type="InterPro" id="IPR036508">
    <property type="entry name" value="Chitin-bd_dom_sf"/>
</dbReference>
<sequence length="130" mass="15170">MKPVEFCEPGKYYPDPENCNAYYRCLLGELVKQYCLGGLHWNPETNVCDWPESAKCDKETFIQPDPSTTMSTPDSNEWGVSSTTETDDWWLTTTTRRPEEWWTNSPQTTERPMWTTEAVRPPMTTVRSYN</sequence>
<reference evidence="8" key="1">
    <citation type="journal article" date="2024" name="Gigascience">
        <title>Chromosome-level genome of the poultry shaft louse Menopon gallinae provides insight into the host-switching and adaptive evolution of parasitic lice.</title>
        <authorList>
            <person name="Xu Y."/>
            <person name="Ma L."/>
            <person name="Liu S."/>
            <person name="Liang Y."/>
            <person name="Liu Q."/>
            <person name="He Z."/>
            <person name="Tian L."/>
            <person name="Duan Y."/>
            <person name="Cai W."/>
            <person name="Li H."/>
            <person name="Song F."/>
        </authorList>
    </citation>
    <scope>NUCLEOTIDE SEQUENCE</scope>
    <source>
        <strain evidence="8">Cailab_2023a</strain>
    </source>
</reference>
<dbReference type="SMART" id="SM00494">
    <property type="entry name" value="ChtBD2"/>
    <property type="match status" value="1"/>
</dbReference>
<keyword evidence="4" id="KW-1015">Disulfide bond</keyword>